<evidence type="ECO:0000313" key="11">
    <source>
        <dbReference type="EMBL" id="AWI10686.1"/>
    </source>
</evidence>
<evidence type="ECO:0000256" key="4">
    <source>
        <dbReference type="ARBA" id="ARBA00020295"/>
    </source>
</evidence>
<evidence type="ECO:0000256" key="10">
    <source>
        <dbReference type="RuleBase" id="RU361207"/>
    </source>
</evidence>
<keyword evidence="6 10" id="KW-0808">Transferase</keyword>
<dbReference type="EC" id="2.4.1.25" evidence="3 10"/>
<dbReference type="OrthoDB" id="9811841at2"/>
<accession>A0A2U8E769</accession>
<keyword evidence="7 10" id="KW-0119">Carbohydrate metabolism</keyword>
<dbReference type="InterPro" id="IPR003385">
    <property type="entry name" value="Glyco_hydro_77"/>
</dbReference>
<evidence type="ECO:0000313" key="12">
    <source>
        <dbReference type="Proteomes" id="UP000244896"/>
    </source>
</evidence>
<dbReference type="GO" id="GO:0004134">
    <property type="term" value="F:4-alpha-glucanotransferase activity"/>
    <property type="evidence" value="ECO:0007669"/>
    <property type="project" value="UniProtKB-EC"/>
</dbReference>
<evidence type="ECO:0000256" key="3">
    <source>
        <dbReference type="ARBA" id="ARBA00012560"/>
    </source>
</evidence>
<comment type="similarity">
    <text evidence="2 10">Belongs to the disproportionating enzyme family.</text>
</comment>
<evidence type="ECO:0000256" key="5">
    <source>
        <dbReference type="ARBA" id="ARBA00022676"/>
    </source>
</evidence>
<gene>
    <name evidence="11" type="primary">malQ</name>
    <name evidence="11" type="ORF">CKA38_13065</name>
</gene>
<keyword evidence="12" id="KW-1185">Reference proteome</keyword>
<evidence type="ECO:0000256" key="1">
    <source>
        <dbReference type="ARBA" id="ARBA00000439"/>
    </source>
</evidence>
<proteinExistence type="inferred from homology"/>
<reference evidence="11 12" key="1">
    <citation type="journal article" date="2018" name="Syst. Appl. Microbiol.">
        <title>Ereboglobus luteus gen. nov. sp. nov. from cockroach guts, and new insights into the oxygen relationship of the genera Opitutus and Didymococcus (Verrucomicrobia: Opitutaceae).</title>
        <authorList>
            <person name="Tegtmeier D."/>
            <person name="Belitz A."/>
            <person name="Radek R."/>
            <person name="Heimerl T."/>
            <person name="Brune A."/>
        </authorList>
    </citation>
    <scope>NUCLEOTIDE SEQUENCE [LARGE SCALE GENOMIC DNA]</scope>
    <source>
        <strain evidence="11 12">Ho45</strain>
    </source>
</reference>
<dbReference type="PANTHER" id="PTHR32438">
    <property type="entry name" value="4-ALPHA-GLUCANOTRANSFERASE DPE1, CHLOROPLASTIC/AMYLOPLASTIC"/>
    <property type="match status" value="1"/>
</dbReference>
<evidence type="ECO:0000256" key="6">
    <source>
        <dbReference type="ARBA" id="ARBA00022679"/>
    </source>
</evidence>
<dbReference type="PANTHER" id="PTHR32438:SF5">
    <property type="entry name" value="4-ALPHA-GLUCANOTRANSFERASE DPE1, CHLOROPLASTIC_AMYLOPLASTIC"/>
    <property type="match status" value="1"/>
</dbReference>
<dbReference type="Gene3D" id="3.20.20.80">
    <property type="entry name" value="Glycosidases"/>
    <property type="match status" value="1"/>
</dbReference>
<evidence type="ECO:0000256" key="8">
    <source>
        <dbReference type="ARBA" id="ARBA00031423"/>
    </source>
</evidence>
<dbReference type="InterPro" id="IPR017853">
    <property type="entry name" value="GH"/>
</dbReference>
<dbReference type="NCBIfam" id="TIGR00217">
    <property type="entry name" value="malQ"/>
    <property type="match status" value="1"/>
</dbReference>
<comment type="catalytic activity">
    <reaction evidence="1 10">
        <text>Transfers a segment of a (1-&gt;4)-alpha-D-glucan to a new position in an acceptor, which may be glucose or a (1-&gt;4)-alpha-D-glucan.</text>
        <dbReference type="EC" id="2.4.1.25"/>
    </reaction>
</comment>
<dbReference type="GO" id="GO:0005975">
    <property type="term" value="P:carbohydrate metabolic process"/>
    <property type="evidence" value="ECO:0007669"/>
    <property type="project" value="InterPro"/>
</dbReference>
<keyword evidence="5 10" id="KW-0328">Glycosyltransferase</keyword>
<dbReference type="EMBL" id="CP023004">
    <property type="protein sequence ID" value="AWI10686.1"/>
    <property type="molecule type" value="Genomic_DNA"/>
</dbReference>
<dbReference type="Pfam" id="PF02446">
    <property type="entry name" value="Glyco_hydro_77"/>
    <property type="match status" value="1"/>
</dbReference>
<dbReference type="Proteomes" id="UP000244896">
    <property type="component" value="Chromosome"/>
</dbReference>
<evidence type="ECO:0000256" key="2">
    <source>
        <dbReference type="ARBA" id="ARBA00005684"/>
    </source>
</evidence>
<name>A0A2U8E769_9BACT</name>
<organism evidence="11 12">
    <name type="scientific">Ereboglobus luteus</name>
    <dbReference type="NCBI Taxonomy" id="1796921"/>
    <lineage>
        <taxon>Bacteria</taxon>
        <taxon>Pseudomonadati</taxon>
        <taxon>Verrucomicrobiota</taxon>
        <taxon>Opitutia</taxon>
        <taxon>Opitutales</taxon>
        <taxon>Opitutaceae</taxon>
        <taxon>Ereboglobus</taxon>
    </lineage>
</organism>
<dbReference type="SUPFAM" id="SSF51445">
    <property type="entry name" value="(Trans)glycosidases"/>
    <property type="match status" value="1"/>
</dbReference>
<dbReference type="NCBIfam" id="NF011080">
    <property type="entry name" value="PRK14508.1-3"/>
    <property type="match status" value="1"/>
</dbReference>
<evidence type="ECO:0000256" key="7">
    <source>
        <dbReference type="ARBA" id="ARBA00023277"/>
    </source>
</evidence>
<dbReference type="KEGG" id="elut:CKA38_13065"/>
<dbReference type="AlphaFoldDB" id="A0A2U8E769"/>
<evidence type="ECO:0000256" key="9">
    <source>
        <dbReference type="ARBA" id="ARBA00031501"/>
    </source>
</evidence>
<sequence length="524" mass="58721">MIAPASGTREPLFNWLTQRAAGVLMHPTSLPGAQGIGVLSDAAIDPWLAFLGDAGFRYWQVCPLGPTGYGDSPYQCFSAFAGNPYLIDLQVLQKHGLLDSADIAPLADLPRDHVDFGWLYVTKWKVLHRAYENFSDKTRLARADSALPYGDYDEFLKKHADWLEPYALFQALKEHHNPLPWWSWPEEVRFYDKARAAALPRDVLVRAKAHAFFQYLFYGQWAEVRAKAARLGIEIIGDAPIFVARDSADVWANPELFQIDETTGEPLAVAGVPPDYFSADGQLWGNPLYAWEKHAATGYAWWIRRLAVNFELCDVLRLDHFRGFDTYWSIPADAPTAKTGEWQQGPGLALFEKVRAALPRAKIIAEDLGELMPSVIELRDATGLPGMVILQFAFGGKADNLYLPHNHHHNSVVYPGTHDNDTTLGWYRAVGNESAADHVRRYLRVNGSEIGWDFVRSAYASVCNLAVIPLQDLMSLGSEARFNTPGVAAGNWQWRYTAQQLENVHRESAGYLKSIGELHGRVEK</sequence>
<protein>
    <recommendedName>
        <fullName evidence="4 10">4-alpha-glucanotransferase</fullName>
        <ecNumber evidence="3 10">2.4.1.25</ecNumber>
    </recommendedName>
    <alternativeName>
        <fullName evidence="8 10">Amylomaltase</fullName>
    </alternativeName>
    <alternativeName>
        <fullName evidence="9 10">Disproportionating enzyme</fullName>
    </alternativeName>
</protein>